<dbReference type="InterPro" id="IPR042094">
    <property type="entry name" value="T2SS_GspF_sf"/>
</dbReference>
<dbReference type="PANTHER" id="PTHR30012:SF0">
    <property type="entry name" value="TYPE II SECRETION SYSTEM PROTEIN F-RELATED"/>
    <property type="match status" value="1"/>
</dbReference>
<evidence type="ECO:0000256" key="5">
    <source>
        <dbReference type="ARBA" id="ARBA00022475"/>
    </source>
</evidence>
<name>A0A1F6G535_9PROT</name>
<gene>
    <name evidence="14" type="ORF">A2527_13315</name>
</gene>
<feature type="domain" description="Type II secretion system protein GspF" evidence="13">
    <location>
        <begin position="70"/>
        <end position="193"/>
    </location>
</feature>
<evidence type="ECO:0000256" key="8">
    <source>
        <dbReference type="ARBA" id="ARBA00022989"/>
    </source>
</evidence>
<dbReference type="GO" id="GO:0015628">
    <property type="term" value="P:protein secretion by the type II secretion system"/>
    <property type="evidence" value="ECO:0007669"/>
    <property type="project" value="TreeGrafter"/>
</dbReference>
<organism evidence="14 15">
    <name type="scientific">Candidatus Lambdaproteobacteria bacterium RIFOXYD2_FULL_50_16</name>
    <dbReference type="NCBI Taxonomy" id="1817772"/>
    <lineage>
        <taxon>Bacteria</taxon>
        <taxon>Pseudomonadati</taxon>
        <taxon>Pseudomonadota</taxon>
        <taxon>Candidatus Lambdaproteobacteria</taxon>
    </lineage>
</organism>
<comment type="subcellular location">
    <subcellularLocation>
        <location evidence="2 11">Cell inner membrane</location>
        <topology evidence="2 11">Multi-pass membrane protein</topology>
    </subcellularLocation>
</comment>
<feature type="domain" description="Type II secretion system protein GspF" evidence="13">
    <location>
        <begin position="273"/>
        <end position="396"/>
    </location>
</feature>
<sequence>MALFDYQAVDSSGKTKKGQLDAPNLKQAQLKLQGMGLFPVELGEAKNKGSALRRRTQGTGRISKASITSFTRQFSVLTGAGIPYDKALEVLIQENQDPAFGPILADIRQEITEGSSLAAALESRSQHFPQMYRAMVRAGEAGGTLAKVLEELTRFREDNEKLTQKIQNALIYPMIMSVLGMGIVIFMMTFILPKITPIFGQFRVELPLPTRVVIFMSSLLTDHFLITAGFLGVLFFSIRRWQKTEKGLLYRDQVLLKIPVVGHLARQMVFYRFVQTLGTLLESGVEMKQALTILRGVLVNRVYEGPMDQMIDDIANKGLDLSAAMRKTGLFPAGLLQMIRVGEESSRLESMLEKVADNLNREMGANVERMVALLEPAMILAMALMVGFIVLAVMLPLFELNQLL</sequence>
<proteinExistence type="inferred from homology"/>
<keyword evidence="8 12" id="KW-1133">Transmembrane helix</keyword>
<comment type="similarity">
    <text evidence="3 11">Belongs to the GSP F family.</text>
</comment>
<dbReference type="FunFam" id="1.20.81.30:FF:000001">
    <property type="entry name" value="Type II secretion system protein F"/>
    <property type="match status" value="1"/>
</dbReference>
<dbReference type="PRINTS" id="PR00812">
    <property type="entry name" value="BCTERIALGSPF"/>
</dbReference>
<keyword evidence="5" id="KW-1003">Cell membrane</keyword>
<evidence type="ECO:0000256" key="6">
    <source>
        <dbReference type="ARBA" id="ARBA00022519"/>
    </source>
</evidence>
<keyword evidence="9 12" id="KW-0472">Membrane</keyword>
<reference evidence="14 15" key="1">
    <citation type="journal article" date="2016" name="Nat. Commun.">
        <title>Thousands of microbial genomes shed light on interconnected biogeochemical processes in an aquifer system.</title>
        <authorList>
            <person name="Anantharaman K."/>
            <person name="Brown C.T."/>
            <person name="Hug L.A."/>
            <person name="Sharon I."/>
            <person name="Castelle C.J."/>
            <person name="Probst A.J."/>
            <person name="Thomas B.C."/>
            <person name="Singh A."/>
            <person name="Wilkins M.J."/>
            <person name="Karaoz U."/>
            <person name="Brodie E.L."/>
            <person name="Williams K.H."/>
            <person name="Hubbard S.S."/>
            <person name="Banfield J.F."/>
        </authorList>
    </citation>
    <scope>NUCLEOTIDE SEQUENCE [LARGE SCALE GENOMIC DNA]</scope>
</reference>
<dbReference type="AlphaFoldDB" id="A0A1F6G535"/>
<evidence type="ECO:0000313" key="14">
    <source>
        <dbReference type="EMBL" id="OGG93227.1"/>
    </source>
</evidence>
<evidence type="ECO:0000313" key="15">
    <source>
        <dbReference type="Proteomes" id="UP000178449"/>
    </source>
</evidence>
<evidence type="ECO:0000256" key="10">
    <source>
        <dbReference type="ARBA" id="ARBA00030750"/>
    </source>
</evidence>
<evidence type="ECO:0000256" key="11">
    <source>
        <dbReference type="RuleBase" id="RU003923"/>
    </source>
</evidence>
<evidence type="ECO:0000256" key="2">
    <source>
        <dbReference type="ARBA" id="ARBA00004429"/>
    </source>
</evidence>
<evidence type="ECO:0000259" key="13">
    <source>
        <dbReference type="Pfam" id="PF00482"/>
    </source>
</evidence>
<dbReference type="PANTHER" id="PTHR30012">
    <property type="entry name" value="GENERAL SECRETION PATHWAY PROTEIN"/>
    <property type="match status" value="1"/>
</dbReference>
<evidence type="ECO:0000256" key="4">
    <source>
        <dbReference type="ARBA" id="ARBA00022448"/>
    </source>
</evidence>
<evidence type="ECO:0000256" key="9">
    <source>
        <dbReference type="ARBA" id="ARBA00023136"/>
    </source>
</evidence>
<keyword evidence="4 11" id="KW-0813">Transport</keyword>
<evidence type="ECO:0000256" key="7">
    <source>
        <dbReference type="ARBA" id="ARBA00022692"/>
    </source>
</evidence>
<evidence type="ECO:0000256" key="1">
    <source>
        <dbReference type="ARBA" id="ARBA00002684"/>
    </source>
</evidence>
<dbReference type="InterPro" id="IPR001992">
    <property type="entry name" value="T2SS_GspF/T4SS_PilC_CS"/>
</dbReference>
<dbReference type="GO" id="GO:0005886">
    <property type="term" value="C:plasma membrane"/>
    <property type="evidence" value="ECO:0007669"/>
    <property type="project" value="UniProtKB-SubCell"/>
</dbReference>
<dbReference type="STRING" id="1817772.A2527_13315"/>
<comment type="function">
    <text evidence="1">Component of the type II secretion system inner membrane complex required for the energy-dependent secretion of extracellular factors such as proteases and toxins from the periplasm.</text>
</comment>
<feature type="transmembrane region" description="Helical" evidence="12">
    <location>
        <begin position="377"/>
        <end position="398"/>
    </location>
</feature>
<dbReference type="Gene3D" id="1.20.81.30">
    <property type="entry name" value="Type II secretion system (T2SS), domain F"/>
    <property type="match status" value="2"/>
</dbReference>
<protein>
    <recommendedName>
        <fullName evidence="10">General secretion pathway protein F</fullName>
    </recommendedName>
</protein>
<dbReference type="InterPro" id="IPR018076">
    <property type="entry name" value="T2SS_GspF_dom"/>
</dbReference>
<accession>A0A1F6G535</accession>
<dbReference type="PROSITE" id="PS00874">
    <property type="entry name" value="T2SP_F"/>
    <property type="match status" value="1"/>
</dbReference>
<dbReference type="Proteomes" id="UP000178449">
    <property type="component" value="Unassembled WGS sequence"/>
</dbReference>
<comment type="caution">
    <text evidence="14">The sequence shown here is derived from an EMBL/GenBank/DDBJ whole genome shotgun (WGS) entry which is preliminary data.</text>
</comment>
<feature type="transmembrane region" description="Helical" evidence="12">
    <location>
        <begin position="212"/>
        <end position="236"/>
    </location>
</feature>
<keyword evidence="6" id="KW-0997">Cell inner membrane</keyword>
<dbReference type="Pfam" id="PF00482">
    <property type="entry name" value="T2SSF"/>
    <property type="match status" value="2"/>
</dbReference>
<evidence type="ECO:0000256" key="3">
    <source>
        <dbReference type="ARBA" id="ARBA00005745"/>
    </source>
</evidence>
<feature type="transmembrane region" description="Helical" evidence="12">
    <location>
        <begin position="170"/>
        <end position="192"/>
    </location>
</feature>
<keyword evidence="7 11" id="KW-0812">Transmembrane</keyword>
<evidence type="ECO:0000256" key="12">
    <source>
        <dbReference type="SAM" id="Phobius"/>
    </source>
</evidence>
<dbReference type="EMBL" id="MFNE01000052">
    <property type="protein sequence ID" value="OGG93227.1"/>
    <property type="molecule type" value="Genomic_DNA"/>
</dbReference>
<dbReference type="InterPro" id="IPR003004">
    <property type="entry name" value="GspF/PilC"/>
</dbReference>